<keyword evidence="1" id="KW-0732">Signal</keyword>
<feature type="signal peptide" evidence="1">
    <location>
        <begin position="1"/>
        <end position="27"/>
    </location>
</feature>
<dbReference type="Proteomes" id="UP000681340">
    <property type="component" value="Unassembled WGS sequence"/>
</dbReference>
<reference evidence="2" key="1">
    <citation type="submission" date="2021-03" db="EMBL/GenBank/DDBJ databases">
        <title>Whole genome shotgun sequence of Actinoplanes auranticolor NBRC 12245.</title>
        <authorList>
            <person name="Komaki H."/>
            <person name="Tamura T."/>
        </authorList>
    </citation>
    <scope>NUCLEOTIDE SEQUENCE</scope>
    <source>
        <strain evidence="2">NBRC 12245</strain>
    </source>
</reference>
<feature type="chain" id="PRO_5037965937" description="Secreted protein" evidence="1">
    <location>
        <begin position="28"/>
        <end position="78"/>
    </location>
</feature>
<proteinExistence type="predicted"/>
<gene>
    <name evidence="2" type="ORF">Aau02nite_73250</name>
</gene>
<evidence type="ECO:0008006" key="4">
    <source>
        <dbReference type="Google" id="ProtNLM"/>
    </source>
</evidence>
<dbReference type="AlphaFoldDB" id="A0A919VVQ6"/>
<evidence type="ECO:0000256" key="1">
    <source>
        <dbReference type="SAM" id="SignalP"/>
    </source>
</evidence>
<name>A0A919VVQ6_9ACTN</name>
<protein>
    <recommendedName>
        <fullName evidence="4">Secreted protein</fullName>
    </recommendedName>
</protein>
<keyword evidence="3" id="KW-1185">Reference proteome</keyword>
<evidence type="ECO:0000313" key="3">
    <source>
        <dbReference type="Proteomes" id="UP000681340"/>
    </source>
</evidence>
<dbReference type="EMBL" id="BOQL01000065">
    <property type="protein sequence ID" value="GIM76915.1"/>
    <property type="molecule type" value="Genomic_DNA"/>
</dbReference>
<accession>A0A919VVQ6</accession>
<organism evidence="2 3">
    <name type="scientific">Actinoplanes auranticolor</name>
    <dbReference type="NCBI Taxonomy" id="47988"/>
    <lineage>
        <taxon>Bacteria</taxon>
        <taxon>Bacillati</taxon>
        <taxon>Actinomycetota</taxon>
        <taxon>Actinomycetes</taxon>
        <taxon>Micromonosporales</taxon>
        <taxon>Micromonosporaceae</taxon>
        <taxon>Actinoplanes</taxon>
    </lineage>
</organism>
<evidence type="ECO:0000313" key="2">
    <source>
        <dbReference type="EMBL" id="GIM76915.1"/>
    </source>
</evidence>
<sequence length="78" mass="7804">MGVLTRSTRFFSAALVTSVRAANPAGAAVVGGAATAGTVTDAARSAPERPAAQTDVADGMQIAFLEGLPEQCGRDGRL</sequence>
<comment type="caution">
    <text evidence="2">The sequence shown here is derived from an EMBL/GenBank/DDBJ whole genome shotgun (WGS) entry which is preliminary data.</text>
</comment>